<accession>D6W8J5</accession>
<dbReference type="PANTHER" id="PTHR10760">
    <property type="entry name" value="TORSIN"/>
    <property type="match status" value="1"/>
</dbReference>
<dbReference type="eggNOG" id="KOG2170">
    <property type="taxonomic scope" value="Eukaryota"/>
</dbReference>
<dbReference type="Gene3D" id="3.40.50.300">
    <property type="entry name" value="P-loop containing nucleotide triphosphate hydrolases"/>
    <property type="match status" value="1"/>
</dbReference>
<dbReference type="SUPFAM" id="SSF52540">
    <property type="entry name" value="P-loop containing nucleoside triphosphate hydrolases"/>
    <property type="match status" value="1"/>
</dbReference>
<dbReference type="GO" id="GO:0008585">
    <property type="term" value="P:female gonad development"/>
    <property type="evidence" value="ECO:0000315"/>
    <property type="project" value="iBB"/>
</dbReference>
<dbReference type="KEGG" id="tca:662597"/>
<dbReference type="Proteomes" id="UP000007266">
    <property type="component" value="Linkage group 2"/>
</dbReference>
<dbReference type="HOGENOM" id="CLU_053537_0_0_1"/>
<dbReference type="GO" id="GO:0071218">
    <property type="term" value="P:cellular response to misfolded protein"/>
    <property type="evidence" value="ECO:0000318"/>
    <property type="project" value="GO_Central"/>
</dbReference>
<dbReference type="GO" id="GO:0005524">
    <property type="term" value="F:ATP binding"/>
    <property type="evidence" value="ECO:0007669"/>
    <property type="project" value="InterPro"/>
</dbReference>
<dbReference type="InterPro" id="IPR001270">
    <property type="entry name" value="ClpA/B"/>
</dbReference>
<gene>
    <name evidence="3" type="primary">AUGUSTUS-3.0.2_00824</name>
    <name evidence="3" type="ORF">TcasGA2_TC000824</name>
</gene>
<dbReference type="PANTHER" id="PTHR10760:SF2">
    <property type="entry name" value="LD13476P-RELATED"/>
    <property type="match status" value="1"/>
</dbReference>
<dbReference type="OrthoDB" id="19623at2759"/>
<dbReference type="InterPro" id="IPR010448">
    <property type="entry name" value="Torsin"/>
</dbReference>
<dbReference type="FunFam" id="3.40.50.300:FF:002370">
    <property type="entry name" value="Torsin family 3, member A"/>
    <property type="match status" value="1"/>
</dbReference>
<keyword evidence="4" id="KW-1185">Reference proteome</keyword>
<sequence>MQLTGVLARILFIQCLITTCLGFGFLAPVGVALGGIAASAICRFKECCSEHSIHADFDGLEDALKKHIYGQHLVLDIVTNALRSHWADNHKPQKALTLSFHGWPGSGKNYVTKFIVENMYKYGSKSKFVHHFIGRMHFSSENKVKEYQENLQEWIKGNTTNCGKQLFIFDEVDKMPSRVLNIIKPMIDYRDDVDGVDYRDCVFIFLSNTGADLINEHVLEMWKEDGVKREDLKLQDFEMLITRGAFNEEGGFHHSDTIRSNLIDHYVPFLPMERRHVKLCILDEFAQRNVTNPSEEHVNEAMAFVEWGPSTEKLFSTTGCKRISSKVGMIVTQYKLNKPGG</sequence>
<dbReference type="PhylomeDB" id="D6W8J5"/>
<dbReference type="GO" id="GO:0005737">
    <property type="term" value="C:cytoplasm"/>
    <property type="evidence" value="ECO:0007669"/>
    <property type="project" value="UniProtKB-ARBA"/>
</dbReference>
<dbReference type="GO" id="GO:0016887">
    <property type="term" value="F:ATP hydrolysis activity"/>
    <property type="evidence" value="ECO:0007669"/>
    <property type="project" value="InterPro"/>
</dbReference>
<dbReference type="Pfam" id="PF06309">
    <property type="entry name" value="Torsin"/>
    <property type="match status" value="1"/>
</dbReference>
<organism evidence="3 4">
    <name type="scientific">Tribolium castaneum</name>
    <name type="common">Red flour beetle</name>
    <dbReference type="NCBI Taxonomy" id="7070"/>
    <lineage>
        <taxon>Eukaryota</taxon>
        <taxon>Metazoa</taxon>
        <taxon>Ecdysozoa</taxon>
        <taxon>Arthropoda</taxon>
        <taxon>Hexapoda</taxon>
        <taxon>Insecta</taxon>
        <taxon>Pterygota</taxon>
        <taxon>Neoptera</taxon>
        <taxon>Endopterygota</taxon>
        <taxon>Coleoptera</taxon>
        <taxon>Polyphaga</taxon>
        <taxon>Cucujiformia</taxon>
        <taxon>Tenebrionidae</taxon>
        <taxon>Tenebrionidae incertae sedis</taxon>
        <taxon>Tribolium</taxon>
    </lineage>
</organism>
<reference evidence="3 4" key="2">
    <citation type="journal article" date="2010" name="Nucleic Acids Res.">
        <title>BeetleBase in 2010: revisions to provide comprehensive genomic information for Tribolium castaneum.</title>
        <authorList>
            <person name="Kim H.S."/>
            <person name="Murphy T."/>
            <person name="Xia J."/>
            <person name="Caragea D."/>
            <person name="Park Y."/>
            <person name="Beeman R.W."/>
            <person name="Lorenzen M.D."/>
            <person name="Butcher S."/>
            <person name="Manak J.R."/>
            <person name="Brown S.J."/>
        </authorList>
    </citation>
    <scope>GENOME REANNOTATION</scope>
    <source>
        <strain evidence="3 4">Georgia GA2</strain>
    </source>
</reference>
<protein>
    <submittedName>
        <fullName evidence="3">Torsin-like protein</fullName>
    </submittedName>
</protein>
<evidence type="ECO:0000259" key="2">
    <source>
        <dbReference type="Pfam" id="PF21376"/>
    </source>
</evidence>
<comment type="similarity">
    <text evidence="1">Belongs to the ClpA/ClpB family. Torsin subfamily.</text>
</comment>
<dbReference type="EMBL" id="KQ971312">
    <property type="protein sequence ID" value="EEZ98367.1"/>
    <property type="molecule type" value="Genomic_DNA"/>
</dbReference>
<dbReference type="OMA" id="CSLLECC"/>
<dbReference type="STRING" id="7070.D6W8J5"/>
<name>D6W8J5_TRICA</name>
<dbReference type="Pfam" id="PF21376">
    <property type="entry name" value="TOR1A_C"/>
    <property type="match status" value="1"/>
</dbReference>
<reference evidence="3 4" key="1">
    <citation type="journal article" date="2008" name="Nature">
        <title>The genome of the model beetle and pest Tribolium castaneum.</title>
        <authorList>
            <consortium name="Tribolium Genome Sequencing Consortium"/>
            <person name="Richards S."/>
            <person name="Gibbs R.A."/>
            <person name="Weinstock G.M."/>
            <person name="Brown S.J."/>
            <person name="Denell R."/>
            <person name="Beeman R.W."/>
            <person name="Gibbs R."/>
            <person name="Beeman R.W."/>
            <person name="Brown S.J."/>
            <person name="Bucher G."/>
            <person name="Friedrich M."/>
            <person name="Grimmelikhuijzen C.J."/>
            <person name="Klingler M."/>
            <person name="Lorenzen M."/>
            <person name="Richards S."/>
            <person name="Roth S."/>
            <person name="Schroder R."/>
            <person name="Tautz D."/>
            <person name="Zdobnov E.M."/>
            <person name="Muzny D."/>
            <person name="Gibbs R.A."/>
            <person name="Weinstock G.M."/>
            <person name="Attaway T."/>
            <person name="Bell S."/>
            <person name="Buhay C.J."/>
            <person name="Chandrabose M.N."/>
            <person name="Chavez D."/>
            <person name="Clerk-Blankenburg K.P."/>
            <person name="Cree A."/>
            <person name="Dao M."/>
            <person name="Davis C."/>
            <person name="Chacko J."/>
            <person name="Dinh H."/>
            <person name="Dugan-Rocha S."/>
            <person name="Fowler G."/>
            <person name="Garner T.T."/>
            <person name="Garnes J."/>
            <person name="Gnirke A."/>
            <person name="Hawes A."/>
            <person name="Hernandez J."/>
            <person name="Hines S."/>
            <person name="Holder M."/>
            <person name="Hume J."/>
            <person name="Jhangiani S.N."/>
            <person name="Joshi V."/>
            <person name="Khan Z.M."/>
            <person name="Jackson L."/>
            <person name="Kovar C."/>
            <person name="Kowis A."/>
            <person name="Lee S."/>
            <person name="Lewis L.R."/>
            <person name="Margolis J."/>
            <person name="Morgan M."/>
            <person name="Nazareth L.V."/>
            <person name="Nguyen N."/>
            <person name="Okwuonu G."/>
            <person name="Parker D."/>
            <person name="Richards S."/>
            <person name="Ruiz S.J."/>
            <person name="Santibanez J."/>
            <person name="Savard J."/>
            <person name="Scherer S.E."/>
            <person name="Schneider B."/>
            <person name="Sodergren E."/>
            <person name="Tautz D."/>
            <person name="Vattahil S."/>
            <person name="Villasana D."/>
            <person name="White C.S."/>
            <person name="Wright R."/>
            <person name="Park Y."/>
            <person name="Beeman R.W."/>
            <person name="Lord J."/>
            <person name="Oppert B."/>
            <person name="Lorenzen M."/>
            <person name="Brown S."/>
            <person name="Wang L."/>
            <person name="Savard J."/>
            <person name="Tautz D."/>
            <person name="Richards S."/>
            <person name="Weinstock G."/>
            <person name="Gibbs R.A."/>
            <person name="Liu Y."/>
            <person name="Worley K."/>
            <person name="Weinstock G."/>
            <person name="Elsik C.G."/>
            <person name="Reese J.T."/>
            <person name="Elhaik E."/>
            <person name="Landan G."/>
            <person name="Graur D."/>
            <person name="Arensburger P."/>
            <person name="Atkinson P."/>
            <person name="Beeman R.W."/>
            <person name="Beidler J."/>
            <person name="Brown S.J."/>
            <person name="Demuth J.P."/>
            <person name="Drury D.W."/>
            <person name="Du Y.Z."/>
            <person name="Fujiwara H."/>
            <person name="Lorenzen M."/>
            <person name="Maselli V."/>
            <person name="Osanai M."/>
            <person name="Park Y."/>
            <person name="Robertson H.M."/>
            <person name="Tu Z."/>
            <person name="Wang J.J."/>
            <person name="Wang S."/>
            <person name="Richards S."/>
            <person name="Song H."/>
            <person name="Zhang L."/>
            <person name="Sodergren E."/>
            <person name="Werner D."/>
            <person name="Stanke M."/>
            <person name="Morgenstern B."/>
            <person name="Solovyev V."/>
            <person name="Kosarev P."/>
            <person name="Brown G."/>
            <person name="Chen H.C."/>
            <person name="Ermolaeva O."/>
            <person name="Hlavina W."/>
            <person name="Kapustin Y."/>
            <person name="Kiryutin B."/>
            <person name="Kitts P."/>
            <person name="Maglott D."/>
            <person name="Pruitt K."/>
            <person name="Sapojnikov V."/>
            <person name="Souvorov A."/>
            <person name="Mackey A.J."/>
            <person name="Waterhouse R.M."/>
            <person name="Wyder S."/>
            <person name="Zdobnov E.M."/>
            <person name="Zdobnov E.M."/>
            <person name="Wyder S."/>
            <person name="Kriventseva E.V."/>
            <person name="Kadowaki T."/>
            <person name="Bork P."/>
            <person name="Aranda M."/>
            <person name="Bao R."/>
            <person name="Beermann A."/>
            <person name="Berns N."/>
            <person name="Bolognesi R."/>
            <person name="Bonneton F."/>
            <person name="Bopp D."/>
            <person name="Brown S.J."/>
            <person name="Bucher G."/>
            <person name="Butts T."/>
            <person name="Chaumot A."/>
            <person name="Denell R.E."/>
            <person name="Ferrier D.E."/>
            <person name="Friedrich M."/>
            <person name="Gordon C.M."/>
            <person name="Jindra M."/>
            <person name="Klingler M."/>
            <person name="Lan Q."/>
            <person name="Lattorff H.M."/>
            <person name="Laudet V."/>
            <person name="von Levetsow C."/>
            <person name="Liu Z."/>
            <person name="Lutz R."/>
            <person name="Lynch J.A."/>
            <person name="da Fonseca R.N."/>
            <person name="Posnien N."/>
            <person name="Reuter R."/>
            <person name="Roth S."/>
            <person name="Savard J."/>
            <person name="Schinko J.B."/>
            <person name="Schmitt C."/>
            <person name="Schoppmeier M."/>
            <person name="Schroder R."/>
            <person name="Shippy T.D."/>
            <person name="Simonnet F."/>
            <person name="Marques-Souza H."/>
            <person name="Tautz D."/>
            <person name="Tomoyasu Y."/>
            <person name="Trauner J."/>
            <person name="Van der Zee M."/>
            <person name="Vervoort M."/>
            <person name="Wittkopp N."/>
            <person name="Wimmer E.A."/>
            <person name="Yang X."/>
            <person name="Jones A.K."/>
            <person name="Sattelle D.B."/>
            <person name="Ebert P.R."/>
            <person name="Nelson D."/>
            <person name="Scott J.G."/>
            <person name="Beeman R.W."/>
            <person name="Muthukrishnan S."/>
            <person name="Kramer K.J."/>
            <person name="Arakane Y."/>
            <person name="Beeman R.W."/>
            <person name="Zhu Q."/>
            <person name="Hogenkamp D."/>
            <person name="Dixit R."/>
            <person name="Oppert B."/>
            <person name="Jiang H."/>
            <person name="Zou Z."/>
            <person name="Marshall J."/>
            <person name="Elpidina E."/>
            <person name="Vinokurov K."/>
            <person name="Oppert C."/>
            <person name="Zou Z."/>
            <person name="Evans J."/>
            <person name="Lu Z."/>
            <person name="Zhao P."/>
            <person name="Sumathipala N."/>
            <person name="Altincicek B."/>
            <person name="Vilcinskas A."/>
            <person name="Williams M."/>
            <person name="Hultmark D."/>
            <person name="Hetru C."/>
            <person name="Jiang H."/>
            <person name="Grimmelikhuijzen C.J."/>
            <person name="Hauser F."/>
            <person name="Cazzamali G."/>
            <person name="Williamson M."/>
            <person name="Park Y."/>
            <person name="Li B."/>
            <person name="Tanaka Y."/>
            <person name="Predel R."/>
            <person name="Neupert S."/>
            <person name="Schachtner J."/>
            <person name="Verleyen P."/>
            <person name="Raible F."/>
            <person name="Bork P."/>
            <person name="Friedrich M."/>
            <person name="Walden K.K."/>
            <person name="Robertson H.M."/>
            <person name="Angeli S."/>
            <person name="Foret S."/>
            <person name="Bucher G."/>
            <person name="Schuetz S."/>
            <person name="Maleszka R."/>
            <person name="Wimmer E.A."/>
            <person name="Beeman R.W."/>
            <person name="Lorenzen M."/>
            <person name="Tomoyasu Y."/>
            <person name="Miller S.C."/>
            <person name="Grossmann D."/>
            <person name="Bucher G."/>
        </authorList>
    </citation>
    <scope>NUCLEOTIDE SEQUENCE [LARGE SCALE GENOMIC DNA]</scope>
    <source>
        <strain evidence="3 4">Georgia GA2</strain>
    </source>
</reference>
<dbReference type="AlphaFoldDB" id="D6W8J5"/>
<dbReference type="GO" id="GO:0012505">
    <property type="term" value="C:endomembrane system"/>
    <property type="evidence" value="ECO:0007669"/>
    <property type="project" value="UniProtKB-ARBA"/>
</dbReference>
<evidence type="ECO:0000256" key="1">
    <source>
        <dbReference type="ARBA" id="ARBA00006235"/>
    </source>
</evidence>
<dbReference type="PRINTS" id="PR00300">
    <property type="entry name" value="CLPPROTEASEA"/>
</dbReference>
<evidence type="ECO:0000313" key="3">
    <source>
        <dbReference type="EMBL" id="EEZ98367.1"/>
    </source>
</evidence>
<feature type="domain" description="Torsin-1A C-terminal" evidence="2">
    <location>
        <begin position="273"/>
        <end position="327"/>
    </location>
</feature>
<dbReference type="InterPro" id="IPR049337">
    <property type="entry name" value="TOR1A_C"/>
</dbReference>
<evidence type="ECO:0000313" key="4">
    <source>
        <dbReference type="Proteomes" id="UP000007266"/>
    </source>
</evidence>
<dbReference type="InterPro" id="IPR027417">
    <property type="entry name" value="P-loop_NTPase"/>
</dbReference>
<proteinExistence type="inferred from homology"/>